<dbReference type="PANTHER" id="PTHR30055">
    <property type="entry name" value="HTH-TYPE TRANSCRIPTIONAL REGULATOR RUTR"/>
    <property type="match status" value="1"/>
</dbReference>
<dbReference type="Pfam" id="PF00440">
    <property type="entry name" value="TetR_N"/>
    <property type="match status" value="1"/>
</dbReference>
<protein>
    <submittedName>
        <fullName evidence="7">TetR/AcrR family transcriptional regulator</fullName>
    </submittedName>
</protein>
<accession>A0A831LWI1</accession>
<keyword evidence="2" id="KW-0805">Transcription regulation</keyword>
<dbReference type="Proteomes" id="UP000886047">
    <property type="component" value="Unassembled WGS sequence"/>
</dbReference>
<comment type="caution">
    <text evidence="7">The sequence shown here is derived from an EMBL/GenBank/DDBJ whole genome shotgun (WGS) entry which is preliminary data.</text>
</comment>
<gene>
    <name evidence="7" type="ORF">ENN90_12900</name>
</gene>
<dbReference type="Gene3D" id="1.10.357.10">
    <property type="entry name" value="Tetracycline Repressor, domain 2"/>
    <property type="match status" value="1"/>
</dbReference>
<keyword evidence="3 5" id="KW-0238">DNA-binding</keyword>
<evidence type="ECO:0000313" key="7">
    <source>
        <dbReference type="EMBL" id="HDR52495.1"/>
    </source>
</evidence>
<evidence type="ECO:0000256" key="2">
    <source>
        <dbReference type="ARBA" id="ARBA00023015"/>
    </source>
</evidence>
<dbReference type="InterPro" id="IPR001647">
    <property type="entry name" value="HTH_TetR"/>
</dbReference>
<evidence type="ECO:0000256" key="3">
    <source>
        <dbReference type="ARBA" id="ARBA00023125"/>
    </source>
</evidence>
<evidence type="ECO:0000256" key="5">
    <source>
        <dbReference type="PROSITE-ProRule" id="PRU00335"/>
    </source>
</evidence>
<evidence type="ECO:0000259" key="6">
    <source>
        <dbReference type="PROSITE" id="PS50977"/>
    </source>
</evidence>
<dbReference type="Gene3D" id="1.10.10.60">
    <property type="entry name" value="Homeodomain-like"/>
    <property type="match status" value="1"/>
</dbReference>
<name>A0A831LWI1_9BACT</name>
<dbReference type="EMBL" id="DSDK01000717">
    <property type="protein sequence ID" value="HDR52495.1"/>
    <property type="molecule type" value="Genomic_DNA"/>
</dbReference>
<keyword evidence="4" id="KW-0804">Transcription</keyword>
<organism evidence="7">
    <name type="scientific">Mariniphaga anaerophila</name>
    <dbReference type="NCBI Taxonomy" id="1484053"/>
    <lineage>
        <taxon>Bacteria</taxon>
        <taxon>Pseudomonadati</taxon>
        <taxon>Bacteroidota</taxon>
        <taxon>Bacteroidia</taxon>
        <taxon>Marinilabiliales</taxon>
        <taxon>Prolixibacteraceae</taxon>
        <taxon>Mariniphaga</taxon>
    </lineage>
</organism>
<dbReference type="AlphaFoldDB" id="A0A831LWI1"/>
<proteinExistence type="predicted"/>
<dbReference type="SUPFAM" id="SSF48498">
    <property type="entry name" value="Tetracyclin repressor-like, C-terminal domain"/>
    <property type="match status" value="1"/>
</dbReference>
<reference evidence="7" key="1">
    <citation type="journal article" date="2020" name="mSystems">
        <title>Genome- and Community-Level Interaction Insights into Carbon Utilization and Element Cycling Functions of Hydrothermarchaeota in Hydrothermal Sediment.</title>
        <authorList>
            <person name="Zhou Z."/>
            <person name="Liu Y."/>
            <person name="Xu W."/>
            <person name="Pan J."/>
            <person name="Luo Z.H."/>
            <person name="Li M."/>
        </authorList>
    </citation>
    <scope>NUCLEOTIDE SEQUENCE [LARGE SCALE GENOMIC DNA]</scope>
    <source>
        <strain evidence="7">SpSt-1217</strain>
    </source>
</reference>
<feature type="DNA-binding region" description="H-T-H motif" evidence="5">
    <location>
        <begin position="24"/>
        <end position="43"/>
    </location>
</feature>
<dbReference type="GO" id="GO:0000976">
    <property type="term" value="F:transcription cis-regulatory region binding"/>
    <property type="evidence" value="ECO:0007669"/>
    <property type="project" value="TreeGrafter"/>
</dbReference>
<evidence type="ECO:0000256" key="1">
    <source>
        <dbReference type="ARBA" id="ARBA00022491"/>
    </source>
</evidence>
<dbReference type="PROSITE" id="PS50977">
    <property type="entry name" value="HTH_TETR_2"/>
    <property type="match status" value="1"/>
</dbReference>
<dbReference type="PANTHER" id="PTHR30055:SF175">
    <property type="entry name" value="HTH-TYPE TRANSCRIPTIONAL REPRESSOR KSTR2"/>
    <property type="match status" value="1"/>
</dbReference>
<sequence length="200" mass="23377">MEIRERIIEEATRQFLQYGIRNVTMDGIAEALGMSKRTVYEAFKDKSALVHQCIEILSQKHKCRNDEICSASQNVIETIFLYMQEGIKAMNAINPVFFRDMEKLYPKTWENLRKNNEKEGFNLSVELLQKGIKEGFFRSEINIPIVAKLFLEQMNLLADEKVFPRDEYNYTDVFQNLTINFMRGISTKNGIELIDTMLVK</sequence>
<keyword evidence="1" id="KW-0678">Repressor</keyword>
<dbReference type="SUPFAM" id="SSF46689">
    <property type="entry name" value="Homeodomain-like"/>
    <property type="match status" value="1"/>
</dbReference>
<dbReference type="InterPro" id="IPR036271">
    <property type="entry name" value="Tet_transcr_reg_TetR-rel_C_sf"/>
</dbReference>
<dbReference type="InterPro" id="IPR009057">
    <property type="entry name" value="Homeodomain-like_sf"/>
</dbReference>
<dbReference type="InterPro" id="IPR050109">
    <property type="entry name" value="HTH-type_TetR-like_transc_reg"/>
</dbReference>
<dbReference type="GO" id="GO:0003700">
    <property type="term" value="F:DNA-binding transcription factor activity"/>
    <property type="evidence" value="ECO:0007669"/>
    <property type="project" value="TreeGrafter"/>
</dbReference>
<feature type="domain" description="HTH tetR-type" evidence="6">
    <location>
        <begin position="1"/>
        <end position="61"/>
    </location>
</feature>
<evidence type="ECO:0000256" key="4">
    <source>
        <dbReference type="ARBA" id="ARBA00023163"/>
    </source>
</evidence>
<dbReference type="PRINTS" id="PR00455">
    <property type="entry name" value="HTHTETR"/>
</dbReference>